<dbReference type="KEGG" id="saci:Sinac_1343"/>
<dbReference type="HOGENOM" id="CLU_2920280_0_0_0"/>
<name>L0DA40_SINAD</name>
<organism evidence="1 2">
    <name type="scientific">Singulisphaera acidiphila (strain ATCC BAA-1392 / DSM 18658 / VKM B-2454 / MOB10)</name>
    <dbReference type="NCBI Taxonomy" id="886293"/>
    <lineage>
        <taxon>Bacteria</taxon>
        <taxon>Pseudomonadati</taxon>
        <taxon>Planctomycetota</taxon>
        <taxon>Planctomycetia</taxon>
        <taxon>Isosphaerales</taxon>
        <taxon>Isosphaeraceae</taxon>
        <taxon>Singulisphaera</taxon>
    </lineage>
</organism>
<accession>L0DA40</accession>
<dbReference type="Proteomes" id="UP000010798">
    <property type="component" value="Chromosome"/>
</dbReference>
<keyword evidence="2" id="KW-1185">Reference proteome</keyword>
<dbReference type="AlphaFoldDB" id="L0DA40"/>
<reference evidence="1 2" key="1">
    <citation type="submission" date="2012-02" db="EMBL/GenBank/DDBJ databases">
        <title>Complete sequence of chromosome of Singulisphaera acidiphila DSM 18658.</title>
        <authorList>
            <consortium name="US DOE Joint Genome Institute (JGI-PGF)"/>
            <person name="Lucas S."/>
            <person name="Copeland A."/>
            <person name="Lapidus A."/>
            <person name="Glavina del Rio T."/>
            <person name="Dalin E."/>
            <person name="Tice H."/>
            <person name="Bruce D."/>
            <person name="Goodwin L."/>
            <person name="Pitluck S."/>
            <person name="Peters L."/>
            <person name="Ovchinnikova G."/>
            <person name="Chertkov O."/>
            <person name="Kyrpides N."/>
            <person name="Mavromatis K."/>
            <person name="Ivanova N."/>
            <person name="Brettin T."/>
            <person name="Detter J.C."/>
            <person name="Han C."/>
            <person name="Larimer F."/>
            <person name="Land M."/>
            <person name="Hauser L."/>
            <person name="Markowitz V."/>
            <person name="Cheng J.-F."/>
            <person name="Hugenholtz P."/>
            <person name="Woyke T."/>
            <person name="Wu D."/>
            <person name="Tindall B."/>
            <person name="Pomrenke H."/>
            <person name="Brambilla E."/>
            <person name="Klenk H.-P."/>
            <person name="Eisen J.A."/>
        </authorList>
    </citation>
    <scope>NUCLEOTIDE SEQUENCE [LARGE SCALE GENOMIC DNA]</scope>
    <source>
        <strain evidence="2">ATCC BAA-1392 / DSM 18658 / VKM B-2454 / MOB10</strain>
    </source>
</reference>
<evidence type="ECO:0000313" key="2">
    <source>
        <dbReference type="Proteomes" id="UP000010798"/>
    </source>
</evidence>
<evidence type="ECO:0000313" key="1">
    <source>
        <dbReference type="EMBL" id="AGA25730.1"/>
    </source>
</evidence>
<proteinExistence type="predicted"/>
<dbReference type="EMBL" id="CP003364">
    <property type="protein sequence ID" value="AGA25730.1"/>
    <property type="molecule type" value="Genomic_DNA"/>
</dbReference>
<sequence>MILAKVIDLGENQEIIELAILTRLPEPKLGYKVHFVPALSCISGTLESVTASPTLTSGLRE</sequence>
<gene>
    <name evidence="1" type="ordered locus">Sinac_1343</name>
</gene>
<protein>
    <submittedName>
        <fullName evidence="1">Uncharacterized protein</fullName>
    </submittedName>
</protein>